<comment type="caution">
    <text evidence="2">The sequence shown here is derived from an EMBL/GenBank/DDBJ whole genome shotgun (WGS) entry which is preliminary data.</text>
</comment>
<sequence length="59" mass="6913">MDSMSHAIEWFTIFPIFLLIIYVGLIVIGIYCSILFIKLARRGIKALEIYIDEKTHRNL</sequence>
<evidence type="ECO:0000256" key="1">
    <source>
        <dbReference type="SAM" id="Phobius"/>
    </source>
</evidence>
<keyword evidence="3" id="KW-1185">Reference proteome</keyword>
<keyword evidence="1" id="KW-1133">Transmembrane helix</keyword>
<dbReference type="Proteomes" id="UP000186666">
    <property type="component" value="Unassembled WGS sequence"/>
</dbReference>
<accession>A0ABY1K9W3</accession>
<name>A0ABY1K9W3_9BACL</name>
<gene>
    <name evidence="2" type="ORF">SAMN05421578_11579</name>
</gene>
<evidence type="ECO:0000313" key="2">
    <source>
        <dbReference type="EMBL" id="SIR47951.1"/>
    </source>
</evidence>
<keyword evidence="1" id="KW-0472">Membrane</keyword>
<organism evidence="2 3">
    <name type="scientific">Paenibacillus macquariensis</name>
    <dbReference type="NCBI Taxonomy" id="948756"/>
    <lineage>
        <taxon>Bacteria</taxon>
        <taxon>Bacillati</taxon>
        <taxon>Bacillota</taxon>
        <taxon>Bacilli</taxon>
        <taxon>Bacillales</taxon>
        <taxon>Paenibacillaceae</taxon>
        <taxon>Paenibacillus</taxon>
    </lineage>
</organism>
<dbReference type="EMBL" id="FTNK01000015">
    <property type="protein sequence ID" value="SIR47951.1"/>
    <property type="molecule type" value="Genomic_DNA"/>
</dbReference>
<proteinExistence type="predicted"/>
<keyword evidence="1" id="KW-0812">Transmembrane</keyword>
<protein>
    <submittedName>
        <fullName evidence="2">Uncharacterized protein</fullName>
    </submittedName>
</protein>
<evidence type="ECO:0000313" key="3">
    <source>
        <dbReference type="Proteomes" id="UP000186666"/>
    </source>
</evidence>
<reference evidence="2 3" key="1">
    <citation type="submission" date="2017-01" db="EMBL/GenBank/DDBJ databases">
        <authorList>
            <person name="Varghese N."/>
            <person name="Submissions S."/>
        </authorList>
    </citation>
    <scope>NUCLEOTIDE SEQUENCE [LARGE SCALE GENOMIC DNA]</scope>
    <source>
        <strain evidence="2 3">ATCC 23464</strain>
    </source>
</reference>
<feature type="transmembrane region" description="Helical" evidence="1">
    <location>
        <begin position="12"/>
        <end position="37"/>
    </location>
</feature>